<evidence type="ECO:0000313" key="2">
    <source>
        <dbReference type="Proteomes" id="UP001159363"/>
    </source>
</evidence>
<organism evidence="1 2">
    <name type="scientific">Dryococelus australis</name>
    <dbReference type="NCBI Taxonomy" id="614101"/>
    <lineage>
        <taxon>Eukaryota</taxon>
        <taxon>Metazoa</taxon>
        <taxon>Ecdysozoa</taxon>
        <taxon>Arthropoda</taxon>
        <taxon>Hexapoda</taxon>
        <taxon>Insecta</taxon>
        <taxon>Pterygota</taxon>
        <taxon>Neoptera</taxon>
        <taxon>Polyneoptera</taxon>
        <taxon>Phasmatodea</taxon>
        <taxon>Verophasmatodea</taxon>
        <taxon>Anareolatae</taxon>
        <taxon>Phasmatidae</taxon>
        <taxon>Eurycanthinae</taxon>
        <taxon>Dryococelus</taxon>
    </lineage>
</organism>
<reference evidence="1 2" key="1">
    <citation type="submission" date="2023-02" db="EMBL/GenBank/DDBJ databases">
        <title>LHISI_Scaffold_Assembly.</title>
        <authorList>
            <person name="Stuart O.P."/>
            <person name="Cleave R."/>
            <person name="Magrath M.J.L."/>
            <person name="Mikheyev A.S."/>
        </authorList>
    </citation>
    <scope>NUCLEOTIDE SEQUENCE [LARGE SCALE GENOMIC DNA]</scope>
    <source>
        <strain evidence="1">Daus_M_001</strain>
        <tissue evidence="1">Leg muscle</tissue>
    </source>
</reference>
<gene>
    <name evidence="1" type="ORF">PR048_028296</name>
</gene>
<evidence type="ECO:0008006" key="3">
    <source>
        <dbReference type="Google" id="ProtNLM"/>
    </source>
</evidence>
<proteinExistence type="predicted"/>
<protein>
    <recommendedName>
        <fullName evidence="3">DUF4371 domain-containing protein</fullName>
    </recommendedName>
</protein>
<dbReference type="PANTHER" id="PTHR46880">
    <property type="entry name" value="RAS-ASSOCIATING DOMAIN-CONTAINING PROTEIN"/>
    <property type="match status" value="1"/>
</dbReference>
<dbReference type="Proteomes" id="UP001159363">
    <property type="component" value="Chromosome 11"/>
</dbReference>
<evidence type="ECO:0000313" key="1">
    <source>
        <dbReference type="EMBL" id="KAJ8871956.1"/>
    </source>
</evidence>
<keyword evidence="2" id="KW-1185">Reference proteome</keyword>
<dbReference type="EMBL" id="JARBHB010000012">
    <property type="protein sequence ID" value="KAJ8871956.1"/>
    <property type="molecule type" value="Genomic_DNA"/>
</dbReference>
<dbReference type="PANTHER" id="PTHR46880:SF8">
    <property type="entry name" value="E3 SUMO-PROTEIN LIGASE KIAA1586"/>
    <property type="match status" value="1"/>
</dbReference>
<name>A0ABQ9GIR3_9NEOP</name>
<accession>A0ABQ9GIR3</accession>
<sequence>MTASNVDSVELQHWPDVWNEEMWSRKKKQAFPWIDCRQAYYIAQNYRPYSDYLGLIELQKLSGVDVATNKGCFWKISIIIDEWTSLCSKSVLIIYLRCEISKEQPPTYLFLDLVELSDENLLCCLEKHGFDSEYLKQHLVGFSSEGASVIIGKHSGVAQIGLFQYPNIITWHCMNHRLELSLADSVEVGGVNHFHIFMDKLYISYSRSPMNRRRLAECAAELDK</sequence>
<comment type="caution">
    <text evidence="1">The sequence shown here is derived from an EMBL/GenBank/DDBJ whole genome shotgun (WGS) entry which is preliminary data.</text>
</comment>